<dbReference type="InterPro" id="IPR050344">
    <property type="entry name" value="Peptidase_M1_aminopeptidases"/>
</dbReference>
<sequence length="474" mass="52707">MGGRFACSRRALLAAAVLPLTAAAATGSGPRRRPRREQPQPYFPGHGSYGHQTLAYDLRIGYDPGARWLDGHARIEAVANSGIDRIELDLARLDVREARLDDRPVAFRQRGGKLLITAPRALEVGRPFELDIRYGGRPRPVSSQFGPIGWDRTGDDHDGTLVASQPVGAPSWFPCNDRPDDKASYTFEITVPGGHQALANGSLVEHRETGGSARWTYHHPGPMASYLAAVYTGRFARETWTVQDAGAPVPVHIAYPAGLATEVRHDLARQGRILQVFTDLFGDYPFESYGVVVVDAELAAPVENQTLSVFGTNHMDGKRSWETLVAHETAHQWFGNSVSLGDWQHIWLNEGFATYAEWLWSEHLDEDDADTLARRARDELAGRRQNLRIADPGRRHLFDDRIYVRGACALHALRLSVGDTRFFRVLRTWHEARRGGSADTDAFLAHATRVTGRGVADVLGPWLFERRVPRYASV</sequence>
<comment type="cofactor">
    <cofactor evidence="2">
        <name>Zn(2+)</name>
        <dbReference type="ChEBI" id="CHEBI:29105"/>
    </cofactor>
</comment>
<dbReference type="PRINTS" id="PR00756">
    <property type="entry name" value="ALADIPTASE"/>
</dbReference>
<comment type="similarity">
    <text evidence="3">Belongs to the peptidase M1 family.</text>
</comment>
<dbReference type="PANTHER" id="PTHR11533">
    <property type="entry name" value="PROTEASE M1 ZINC METALLOPROTEASE"/>
    <property type="match status" value="1"/>
</dbReference>
<keyword evidence="7" id="KW-0479">Metal-binding</keyword>
<feature type="domain" description="Peptidase M1 membrane alanine aminopeptidase" evidence="15">
    <location>
        <begin position="270"/>
        <end position="462"/>
    </location>
</feature>
<feature type="chain" id="PRO_5046097411" description="Aminopeptidase N" evidence="14">
    <location>
        <begin position="25"/>
        <end position="474"/>
    </location>
</feature>
<evidence type="ECO:0000256" key="13">
    <source>
        <dbReference type="SAM" id="MobiDB-lite"/>
    </source>
</evidence>
<evidence type="ECO:0000259" key="16">
    <source>
        <dbReference type="Pfam" id="PF17900"/>
    </source>
</evidence>
<evidence type="ECO:0000256" key="1">
    <source>
        <dbReference type="ARBA" id="ARBA00000098"/>
    </source>
</evidence>
<comment type="catalytic activity">
    <reaction evidence="1">
        <text>Release of an N-terminal amino acid, Xaa-|-Yaa- from a peptide, amide or arylamide. Xaa is preferably Ala, but may be most amino acids including Pro (slow action). When a terminal hydrophobic residue is followed by a prolyl residue, the two may be released as an intact Xaa-Pro dipeptide.</text>
        <dbReference type="EC" id="3.4.11.2"/>
    </reaction>
</comment>
<evidence type="ECO:0000256" key="5">
    <source>
        <dbReference type="ARBA" id="ARBA00015611"/>
    </source>
</evidence>
<evidence type="ECO:0000256" key="3">
    <source>
        <dbReference type="ARBA" id="ARBA00010136"/>
    </source>
</evidence>
<keyword evidence="18" id="KW-1185">Reference proteome</keyword>
<dbReference type="Pfam" id="PF17900">
    <property type="entry name" value="Peptidase_M1_N"/>
    <property type="match status" value="1"/>
</dbReference>
<dbReference type="InterPro" id="IPR027268">
    <property type="entry name" value="Peptidase_M4/M1_CTD_sf"/>
</dbReference>
<keyword evidence="8" id="KW-0378">Hydrolase</keyword>
<dbReference type="InterPro" id="IPR014782">
    <property type="entry name" value="Peptidase_M1_dom"/>
</dbReference>
<keyword evidence="6" id="KW-0645">Protease</keyword>
<evidence type="ECO:0000313" key="18">
    <source>
        <dbReference type="Proteomes" id="UP001500879"/>
    </source>
</evidence>
<dbReference type="EMBL" id="BAAABX010000042">
    <property type="protein sequence ID" value="GAA0412402.1"/>
    <property type="molecule type" value="Genomic_DNA"/>
</dbReference>
<feature type="region of interest" description="Disordered" evidence="13">
    <location>
        <begin position="25"/>
        <end position="48"/>
    </location>
</feature>
<evidence type="ECO:0000259" key="15">
    <source>
        <dbReference type="Pfam" id="PF01433"/>
    </source>
</evidence>
<dbReference type="SUPFAM" id="SSF55486">
    <property type="entry name" value="Metalloproteases ('zincins'), catalytic domain"/>
    <property type="match status" value="1"/>
</dbReference>
<dbReference type="CDD" id="cd09603">
    <property type="entry name" value="M1_APN_like"/>
    <property type="match status" value="1"/>
</dbReference>
<evidence type="ECO:0000256" key="10">
    <source>
        <dbReference type="ARBA" id="ARBA00023049"/>
    </source>
</evidence>
<dbReference type="Proteomes" id="UP001500879">
    <property type="component" value="Unassembled WGS sequence"/>
</dbReference>
<evidence type="ECO:0000256" key="14">
    <source>
        <dbReference type="SAM" id="SignalP"/>
    </source>
</evidence>
<protein>
    <recommendedName>
        <fullName evidence="5">Aminopeptidase N</fullName>
        <ecNumber evidence="4">3.4.11.2</ecNumber>
    </recommendedName>
    <alternativeName>
        <fullName evidence="11">Alanine aminopeptidase</fullName>
    </alternativeName>
    <alternativeName>
        <fullName evidence="12">Lysyl aminopeptidase</fullName>
    </alternativeName>
</protein>
<evidence type="ECO:0000256" key="7">
    <source>
        <dbReference type="ARBA" id="ARBA00022723"/>
    </source>
</evidence>
<dbReference type="InterPro" id="IPR045357">
    <property type="entry name" value="Aminopeptidase_N-like_N"/>
</dbReference>
<keyword evidence="14" id="KW-0732">Signal</keyword>
<dbReference type="RefSeq" id="WP_344025618.1">
    <property type="nucleotide sequence ID" value="NZ_BAAABX010000042.1"/>
</dbReference>
<feature type="signal peptide" evidence="14">
    <location>
        <begin position="1"/>
        <end position="24"/>
    </location>
</feature>
<dbReference type="SUPFAM" id="SSF63737">
    <property type="entry name" value="Leukotriene A4 hydrolase N-terminal domain"/>
    <property type="match status" value="1"/>
</dbReference>
<dbReference type="InterPro" id="IPR001930">
    <property type="entry name" value="Peptidase_M1"/>
</dbReference>
<dbReference type="Gene3D" id="2.60.40.1730">
    <property type="entry name" value="tricorn interacting facor f3 domain"/>
    <property type="match status" value="1"/>
</dbReference>
<feature type="domain" description="Aminopeptidase N-like N-terminal" evidence="16">
    <location>
        <begin position="54"/>
        <end position="227"/>
    </location>
</feature>
<evidence type="ECO:0000256" key="9">
    <source>
        <dbReference type="ARBA" id="ARBA00022833"/>
    </source>
</evidence>
<evidence type="ECO:0000256" key="8">
    <source>
        <dbReference type="ARBA" id="ARBA00022801"/>
    </source>
</evidence>
<proteinExistence type="inferred from homology"/>
<gene>
    <name evidence="17" type="ORF">GCM10010357_36920</name>
</gene>
<dbReference type="Gene3D" id="1.10.390.10">
    <property type="entry name" value="Neutral Protease Domain 2"/>
    <property type="match status" value="1"/>
</dbReference>
<accession>A0ABN0YVQ6</accession>
<evidence type="ECO:0000256" key="6">
    <source>
        <dbReference type="ARBA" id="ARBA00022670"/>
    </source>
</evidence>
<comment type="caution">
    <text evidence="17">The sequence shown here is derived from an EMBL/GenBank/DDBJ whole genome shotgun (WGS) entry which is preliminary data.</text>
</comment>
<evidence type="ECO:0000256" key="2">
    <source>
        <dbReference type="ARBA" id="ARBA00001947"/>
    </source>
</evidence>
<keyword evidence="10" id="KW-0482">Metalloprotease</keyword>
<name>A0ABN0YVQ6_9ACTN</name>
<evidence type="ECO:0000256" key="4">
    <source>
        <dbReference type="ARBA" id="ARBA00012564"/>
    </source>
</evidence>
<dbReference type="InterPro" id="IPR042097">
    <property type="entry name" value="Aminopeptidase_N-like_N_sf"/>
</dbReference>
<evidence type="ECO:0000256" key="12">
    <source>
        <dbReference type="ARBA" id="ARBA00031533"/>
    </source>
</evidence>
<keyword evidence="9" id="KW-0862">Zinc</keyword>
<evidence type="ECO:0000313" key="17">
    <source>
        <dbReference type="EMBL" id="GAA0412402.1"/>
    </source>
</evidence>
<dbReference type="EC" id="3.4.11.2" evidence="4"/>
<dbReference type="Pfam" id="PF01433">
    <property type="entry name" value="Peptidase_M1"/>
    <property type="match status" value="1"/>
</dbReference>
<organism evidence="17 18">
    <name type="scientific">Streptomyces luteireticuli</name>
    <dbReference type="NCBI Taxonomy" id="173858"/>
    <lineage>
        <taxon>Bacteria</taxon>
        <taxon>Bacillati</taxon>
        <taxon>Actinomycetota</taxon>
        <taxon>Actinomycetes</taxon>
        <taxon>Kitasatosporales</taxon>
        <taxon>Streptomycetaceae</taxon>
        <taxon>Streptomyces</taxon>
    </lineage>
</organism>
<reference evidence="18" key="1">
    <citation type="journal article" date="2019" name="Int. J. Syst. Evol. Microbiol.">
        <title>The Global Catalogue of Microorganisms (GCM) 10K type strain sequencing project: providing services to taxonomists for standard genome sequencing and annotation.</title>
        <authorList>
            <consortium name="The Broad Institute Genomics Platform"/>
            <consortium name="The Broad Institute Genome Sequencing Center for Infectious Disease"/>
            <person name="Wu L."/>
            <person name="Ma J."/>
        </authorList>
    </citation>
    <scope>NUCLEOTIDE SEQUENCE [LARGE SCALE GENOMIC DNA]</scope>
    <source>
        <strain evidence="18">JCM 4788</strain>
    </source>
</reference>
<evidence type="ECO:0000256" key="11">
    <source>
        <dbReference type="ARBA" id="ARBA00029811"/>
    </source>
</evidence>